<feature type="transmembrane region" description="Helical" evidence="1">
    <location>
        <begin position="127"/>
        <end position="152"/>
    </location>
</feature>
<feature type="transmembrane region" description="Helical" evidence="1">
    <location>
        <begin position="12"/>
        <end position="37"/>
    </location>
</feature>
<organism evidence="2 3">
    <name type="scientific">Penicillium capsulatum</name>
    <dbReference type="NCBI Taxonomy" id="69766"/>
    <lineage>
        <taxon>Eukaryota</taxon>
        <taxon>Fungi</taxon>
        <taxon>Dikarya</taxon>
        <taxon>Ascomycota</taxon>
        <taxon>Pezizomycotina</taxon>
        <taxon>Eurotiomycetes</taxon>
        <taxon>Eurotiomycetidae</taxon>
        <taxon>Eurotiales</taxon>
        <taxon>Aspergillaceae</taxon>
        <taxon>Penicillium</taxon>
    </lineage>
</organism>
<evidence type="ECO:0008006" key="4">
    <source>
        <dbReference type="Google" id="ProtNLM"/>
    </source>
</evidence>
<feature type="transmembrane region" description="Helical" evidence="1">
    <location>
        <begin position="82"/>
        <end position="107"/>
    </location>
</feature>
<proteinExistence type="predicted"/>
<feature type="transmembrane region" description="Helical" evidence="1">
    <location>
        <begin position="49"/>
        <end position="70"/>
    </location>
</feature>
<keyword evidence="1" id="KW-1133">Transmembrane helix</keyword>
<comment type="caution">
    <text evidence="2">The sequence shown here is derived from an EMBL/GenBank/DDBJ whole genome shotgun (WGS) entry which is preliminary data.</text>
</comment>
<sequence>MISKDIHQDNHVALLAVNGASFLSSLAAIIAWAAAIVGHTSSDFREGILSAWFLTPLSFACTWSLLILVFRTFTRRPIHPGIYVAVDLLSWLAVLILTIFTILFLPLRGIPKSCRYSSCSGRTADQVAYFTVVMALLTAVLRFISFVWACWATDSRRKRPIKPTPEGLP</sequence>
<evidence type="ECO:0000313" key="2">
    <source>
        <dbReference type="EMBL" id="KAJ5183958.1"/>
    </source>
</evidence>
<gene>
    <name evidence="2" type="ORF">N7492_001574</name>
</gene>
<dbReference type="EMBL" id="JAPQKO010000001">
    <property type="protein sequence ID" value="KAJ5183958.1"/>
    <property type="molecule type" value="Genomic_DNA"/>
</dbReference>
<keyword evidence="1" id="KW-0472">Membrane</keyword>
<accession>A0A9W9IRU9</accession>
<keyword evidence="1" id="KW-0812">Transmembrane</keyword>
<keyword evidence="3" id="KW-1185">Reference proteome</keyword>
<evidence type="ECO:0000256" key="1">
    <source>
        <dbReference type="SAM" id="Phobius"/>
    </source>
</evidence>
<reference evidence="2" key="2">
    <citation type="journal article" date="2023" name="IMA Fungus">
        <title>Comparative genomic study of the Penicillium genus elucidates a diverse pangenome and 15 lateral gene transfer events.</title>
        <authorList>
            <person name="Petersen C."/>
            <person name="Sorensen T."/>
            <person name="Nielsen M.R."/>
            <person name="Sondergaard T.E."/>
            <person name="Sorensen J.L."/>
            <person name="Fitzpatrick D.A."/>
            <person name="Frisvad J.C."/>
            <person name="Nielsen K.L."/>
        </authorList>
    </citation>
    <scope>NUCLEOTIDE SEQUENCE</scope>
    <source>
        <strain evidence="2">IBT 21917</strain>
    </source>
</reference>
<evidence type="ECO:0000313" key="3">
    <source>
        <dbReference type="Proteomes" id="UP001146351"/>
    </source>
</evidence>
<name>A0A9W9IRU9_9EURO</name>
<dbReference type="AlphaFoldDB" id="A0A9W9IRU9"/>
<reference evidence="2" key="1">
    <citation type="submission" date="2022-11" db="EMBL/GenBank/DDBJ databases">
        <authorList>
            <person name="Petersen C."/>
        </authorList>
    </citation>
    <scope>NUCLEOTIDE SEQUENCE</scope>
    <source>
        <strain evidence="2">IBT 21917</strain>
    </source>
</reference>
<protein>
    <recommendedName>
        <fullName evidence="4">MARVEL domain-containing protein</fullName>
    </recommendedName>
</protein>
<dbReference type="Proteomes" id="UP001146351">
    <property type="component" value="Unassembled WGS sequence"/>
</dbReference>
<dbReference type="OrthoDB" id="4361504at2759"/>